<dbReference type="InterPro" id="IPR012337">
    <property type="entry name" value="RNaseH-like_sf"/>
</dbReference>
<name>A0A0D0Q5D2_9BACL</name>
<sequence length="54" mass="6475">MSRKGNCLDNAGVENFLSHLKTECVYMYKFETVEEMKQAISQYMKFYNNERIQN</sequence>
<dbReference type="Pfam" id="PF13333">
    <property type="entry name" value="rve_2"/>
    <property type="match status" value="1"/>
</dbReference>
<comment type="caution">
    <text evidence="2">The sequence shown here is derived from an EMBL/GenBank/DDBJ whole genome shotgun (WGS) entry which is preliminary data.</text>
</comment>
<evidence type="ECO:0000313" key="3">
    <source>
        <dbReference type="Proteomes" id="UP000032102"/>
    </source>
</evidence>
<dbReference type="RefSeq" id="WP_084221345.1">
    <property type="nucleotide sequence ID" value="NZ_JXTH01000081.1"/>
</dbReference>
<protein>
    <recommendedName>
        <fullName evidence="1">Integrase catalytic domain-containing protein</fullName>
    </recommendedName>
</protein>
<dbReference type="AlphaFoldDB" id="A0A0D0Q5D2"/>
<evidence type="ECO:0000259" key="1">
    <source>
        <dbReference type="Pfam" id="PF13333"/>
    </source>
</evidence>
<accession>A0A0D0Q5D2</accession>
<dbReference type="PATRIC" id="fig|404937.3.peg.2945"/>
<gene>
    <name evidence="2" type="ORF">LH47_02687</name>
</gene>
<dbReference type="InterPro" id="IPR050900">
    <property type="entry name" value="Transposase_IS3/IS150/IS904"/>
</dbReference>
<proteinExistence type="predicted"/>
<organism evidence="2 3">
    <name type="scientific">Anoxybacillus thermarum</name>
    <dbReference type="NCBI Taxonomy" id="404937"/>
    <lineage>
        <taxon>Bacteria</taxon>
        <taxon>Bacillati</taxon>
        <taxon>Bacillota</taxon>
        <taxon>Bacilli</taxon>
        <taxon>Bacillales</taxon>
        <taxon>Anoxybacillaceae</taxon>
        <taxon>Anoxybacillus</taxon>
    </lineage>
</organism>
<evidence type="ECO:0000313" key="2">
    <source>
        <dbReference type="EMBL" id="KIQ93243.1"/>
    </source>
</evidence>
<keyword evidence="3" id="KW-1185">Reference proteome</keyword>
<reference evidence="2 3" key="1">
    <citation type="submission" date="2015-01" db="EMBL/GenBank/DDBJ databases">
        <title>Draft genome of Anoxybacillus thermarum strain AF/04.</title>
        <authorList>
            <person name="Poli A."/>
            <person name="Nicolaus B."/>
            <person name="Chan K.-G."/>
            <person name="Kahar U.M."/>
            <person name="Yaakob A.S."/>
            <person name="Chan C.S."/>
            <person name="Goh K.M."/>
        </authorList>
    </citation>
    <scope>NUCLEOTIDE SEQUENCE [LARGE SCALE GENOMIC DNA]</scope>
    <source>
        <strain evidence="2 3">AF/04</strain>
    </source>
</reference>
<dbReference type="EMBL" id="JXTH01000081">
    <property type="protein sequence ID" value="KIQ93243.1"/>
    <property type="molecule type" value="Genomic_DNA"/>
</dbReference>
<dbReference type="Proteomes" id="UP000032102">
    <property type="component" value="Unassembled WGS sequence"/>
</dbReference>
<dbReference type="PANTHER" id="PTHR46889:SF4">
    <property type="entry name" value="TRANSPOSASE INSO FOR INSERTION SEQUENCE ELEMENT IS911B-RELATED"/>
    <property type="match status" value="1"/>
</dbReference>
<dbReference type="PANTHER" id="PTHR46889">
    <property type="entry name" value="TRANSPOSASE INSF FOR INSERTION SEQUENCE IS3B-RELATED"/>
    <property type="match status" value="1"/>
</dbReference>
<dbReference type="InterPro" id="IPR001584">
    <property type="entry name" value="Integrase_cat-core"/>
</dbReference>
<dbReference type="GO" id="GO:0015074">
    <property type="term" value="P:DNA integration"/>
    <property type="evidence" value="ECO:0007669"/>
    <property type="project" value="InterPro"/>
</dbReference>
<feature type="domain" description="Integrase catalytic" evidence="1">
    <location>
        <begin position="14"/>
        <end position="53"/>
    </location>
</feature>
<dbReference type="SUPFAM" id="SSF53098">
    <property type="entry name" value="Ribonuclease H-like"/>
    <property type="match status" value="1"/>
</dbReference>